<keyword evidence="6 8" id="KW-1133">Transmembrane helix</keyword>
<evidence type="ECO:0000256" key="5">
    <source>
        <dbReference type="ARBA" id="ARBA00022840"/>
    </source>
</evidence>
<feature type="transmembrane region" description="Helical" evidence="8">
    <location>
        <begin position="156"/>
        <end position="177"/>
    </location>
</feature>
<keyword evidence="2" id="KW-0813">Transport</keyword>
<keyword evidence="4" id="KW-0547">Nucleotide-binding</keyword>
<dbReference type="Gene3D" id="1.20.1560.10">
    <property type="entry name" value="ABC transporter type 1, transmembrane domain"/>
    <property type="match status" value="1"/>
</dbReference>
<keyword evidence="3 8" id="KW-0812">Transmembrane</keyword>
<gene>
    <name evidence="10" type="ORF">VTK73DRAFT_2124</name>
</gene>
<evidence type="ECO:0000256" key="2">
    <source>
        <dbReference type="ARBA" id="ARBA00022448"/>
    </source>
</evidence>
<evidence type="ECO:0000256" key="3">
    <source>
        <dbReference type="ARBA" id="ARBA00022692"/>
    </source>
</evidence>
<keyword evidence="11" id="KW-1185">Reference proteome</keyword>
<comment type="caution">
    <text evidence="10">The sequence shown here is derived from an EMBL/GenBank/DDBJ whole genome shotgun (WGS) entry which is preliminary data.</text>
</comment>
<dbReference type="PANTHER" id="PTHR24223">
    <property type="entry name" value="ATP-BINDING CASSETTE SUB-FAMILY C"/>
    <property type="match status" value="1"/>
</dbReference>
<dbReference type="Proteomes" id="UP001586593">
    <property type="component" value="Unassembled WGS sequence"/>
</dbReference>
<keyword evidence="7 8" id="KW-0472">Membrane</keyword>
<evidence type="ECO:0000256" key="4">
    <source>
        <dbReference type="ARBA" id="ARBA00022741"/>
    </source>
</evidence>
<dbReference type="Pfam" id="PF00664">
    <property type="entry name" value="ABC_membrane"/>
    <property type="match status" value="1"/>
</dbReference>
<dbReference type="SUPFAM" id="SSF90123">
    <property type="entry name" value="ABC transporter transmembrane region"/>
    <property type="match status" value="1"/>
</dbReference>
<evidence type="ECO:0000256" key="6">
    <source>
        <dbReference type="ARBA" id="ARBA00022989"/>
    </source>
</evidence>
<evidence type="ECO:0000313" key="10">
    <source>
        <dbReference type="EMBL" id="KAL1844640.1"/>
    </source>
</evidence>
<protein>
    <recommendedName>
        <fullName evidence="9">ABC transmembrane type-1 domain-containing protein</fullName>
    </recommendedName>
</protein>
<evidence type="ECO:0000256" key="7">
    <source>
        <dbReference type="ARBA" id="ARBA00023136"/>
    </source>
</evidence>
<dbReference type="InterPro" id="IPR050173">
    <property type="entry name" value="ABC_transporter_C-like"/>
</dbReference>
<organism evidence="10 11">
    <name type="scientific">Phialemonium thermophilum</name>
    <dbReference type="NCBI Taxonomy" id="223376"/>
    <lineage>
        <taxon>Eukaryota</taxon>
        <taxon>Fungi</taxon>
        <taxon>Dikarya</taxon>
        <taxon>Ascomycota</taxon>
        <taxon>Pezizomycotina</taxon>
        <taxon>Sordariomycetes</taxon>
        <taxon>Sordariomycetidae</taxon>
        <taxon>Cephalothecales</taxon>
        <taxon>Cephalothecaceae</taxon>
        <taxon>Phialemonium</taxon>
    </lineage>
</organism>
<dbReference type="PANTHER" id="PTHR24223:SF399">
    <property type="entry name" value="ABC TRANSPORTER ATNG"/>
    <property type="match status" value="1"/>
</dbReference>
<sequence>MAGRYREQQQKQAQHLQQLTLCFPPDFLHSVAGAALIATGSSYMAASIPLLMAVIFGLQYVYLRTSRQLRLLDLENRSPLYSHFLESLSGLSIIRAFGWEKENVEKNVRLLDFSQRPYYLLFCVQRWLNLVLDLIVAAEAVLVVGLALGLRGSTTAGLLGVSLNNILCGCSIFSVSYPRRTC</sequence>
<feature type="transmembrane region" description="Helical" evidence="8">
    <location>
        <begin position="127"/>
        <end position="150"/>
    </location>
</feature>
<dbReference type="InterPro" id="IPR036640">
    <property type="entry name" value="ABC1_TM_sf"/>
</dbReference>
<proteinExistence type="predicted"/>
<feature type="domain" description="ABC transmembrane type-1" evidence="9">
    <location>
        <begin position="16"/>
        <end position="163"/>
    </location>
</feature>
<dbReference type="InterPro" id="IPR044726">
    <property type="entry name" value="ABCC_6TM_D2"/>
</dbReference>
<evidence type="ECO:0000256" key="1">
    <source>
        <dbReference type="ARBA" id="ARBA00004141"/>
    </source>
</evidence>
<feature type="transmembrane region" description="Helical" evidence="8">
    <location>
        <begin position="44"/>
        <end position="63"/>
    </location>
</feature>
<keyword evidence="5" id="KW-0067">ATP-binding</keyword>
<evidence type="ECO:0000259" key="9">
    <source>
        <dbReference type="PROSITE" id="PS50929"/>
    </source>
</evidence>
<accession>A0ABR3VSL3</accession>
<dbReference type="InterPro" id="IPR011527">
    <property type="entry name" value="ABC1_TM_dom"/>
</dbReference>
<dbReference type="EMBL" id="JAZHXJ010001570">
    <property type="protein sequence ID" value="KAL1844640.1"/>
    <property type="molecule type" value="Genomic_DNA"/>
</dbReference>
<evidence type="ECO:0000256" key="8">
    <source>
        <dbReference type="SAM" id="Phobius"/>
    </source>
</evidence>
<reference evidence="10 11" key="1">
    <citation type="journal article" date="2024" name="Commun. Biol.">
        <title>Comparative genomic analysis of thermophilic fungi reveals convergent evolutionary adaptations and gene losses.</title>
        <authorList>
            <person name="Steindorff A.S."/>
            <person name="Aguilar-Pontes M.V."/>
            <person name="Robinson A.J."/>
            <person name="Andreopoulos B."/>
            <person name="LaButti K."/>
            <person name="Kuo A."/>
            <person name="Mondo S."/>
            <person name="Riley R."/>
            <person name="Otillar R."/>
            <person name="Haridas S."/>
            <person name="Lipzen A."/>
            <person name="Grimwood J."/>
            <person name="Schmutz J."/>
            <person name="Clum A."/>
            <person name="Reid I.D."/>
            <person name="Moisan M.C."/>
            <person name="Butler G."/>
            <person name="Nguyen T.T.M."/>
            <person name="Dewar K."/>
            <person name="Conant G."/>
            <person name="Drula E."/>
            <person name="Henrissat B."/>
            <person name="Hansel C."/>
            <person name="Singer S."/>
            <person name="Hutchinson M.I."/>
            <person name="de Vries R.P."/>
            <person name="Natvig D.O."/>
            <person name="Powell A.J."/>
            <person name="Tsang A."/>
            <person name="Grigoriev I.V."/>
        </authorList>
    </citation>
    <scope>NUCLEOTIDE SEQUENCE [LARGE SCALE GENOMIC DNA]</scope>
    <source>
        <strain evidence="10 11">ATCC 24622</strain>
    </source>
</reference>
<dbReference type="PROSITE" id="PS50929">
    <property type="entry name" value="ABC_TM1F"/>
    <property type="match status" value="1"/>
</dbReference>
<name>A0ABR3VSL3_9PEZI</name>
<comment type="subcellular location">
    <subcellularLocation>
        <location evidence="1">Membrane</location>
        <topology evidence="1">Multi-pass membrane protein</topology>
    </subcellularLocation>
</comment>
<evidence type="ECO:0000313" key="11">
    <source>
        <dbReference type="Proteomes" id="UP001586593"/>
    </source>
</evidence>
<dbReference type="CDD" id="cd18580">
    <property type="entry name" value="ABC_6TM_ABCC_D2"/>
    <property type="match status" value="1"/>
</dbReference>